<dbReference type="SUPFAM" id="SSF47587">
    <property type="entry name" value="Domain of poly(ADP-ribose) polymerase"/>
    <property type="match status" value="1"/>
</dbReference>
<dbReference type="InterPro" id="IPR036930">
    <property type="entry name" value="WGR_dom_sf"/>
</dbReference>
<evidence type="ECO:0000256" key="1">
    <source>
        <dbReference type="ARBA" id="ARBA00004123"/>
    </source>
</evidence>
<evidence type="ECO:0000256" key="3">
    <source>
        <dbReference type="ARBA" id="ARBA00022679"/>
    </source>
</evidence>
<dbReference type="Pfam" id="PF02877">
    <property type="entry name" value="PARP_reg"/>
    <property type="match status" value="1"/>
</dbReference>
<dbReference type="InterPro" id="IPR008893">
    <property type="entry name" value="WGR_domain"/>
</dbReference>
<dbReference type="GO" id="GO:0016779">
    <property type="term" value="F:nucleotidyltransferase activity"/>
    <property type="evidence" value="ECO:0007669"/>
    <property type="project" value="UniProtKB-KW"/>
</dbReference>
<comment type="similarity">
    <text evidence="7">Belongs to the ARTD/PARP family.</text>
</comment>
<dbReference type="GO" id="GO:0003950">
    <property type="term" value="F:NAD+ poly-ADP-ribosyltransferase activity"/>
    <property type="evidence" value="ECO:0007669"/>
    <property type="project" value="UniProtKB-UniRule"/>
</dbReference>
<evidence type="ECO:0000313" key="14">
    <source>
        <dbReference type="Proteomes" id="UP000053766"/>
    </source>
</evidence>
<dbReference type="OrthoDB" id="429950at2759"/>
<gene>
    <name evidence="13" type="ORF">DICVIV_10896</name>
</gene>
<dbReference type="SMART" id="SM00773">
    <property type="entry name" value="WGR"/>
    <property type="match status" value="1"/>
</dbReference>
<dbReference type="GO" id="GO:1990404">
    <property type="term" value="F:NAD+-protein mono-ADP-ribosyltransferase activity"/>
    <property type="evidence" value="ECO:0007669"/>
    <property type="project" value="TreeGrafter"/>
</dbReference>
<proteinExistence type="inferred from homology"/>
<keyword evidence="14" id="KW-1185">Reference proteome</keyword>
<sequence length="493" mass="56922">MFVIIDSKAKTSVIVTVKGSCAVDRELAGDFSSEVHVLDEMNTVWNVMLNQTNIRKNHNKFYLIQLLENDSQQNYWVWMRHGRIGYRGQSSLFCFESDLEEAKNVFCKKFKSKTGNEWCERLSFEPVLGKYSLVDIQHETVCITEKENVGSIQISKLDKKIQSLMAFIADVQKMEITASELNYDCLKSPLGESLGIMYNIPDSPFIAGKLTEQQIHQGYLYLKILKSSINANVFDSRYYSIVDKYYTCIPHNQGLRTLPLIKTQQDLDKELLLLETLKNIQNSLKINGENYESETKKSLVDRLYQGMHSDLRPLSRNGEKFEIISKYLYTTHGATHMYSMEIVDIYVVYKESEYRRFKKNIGNRMLLWHGSRINNFYDILSHGLRIAPFEIPNKGYMFGKGIYFADVATKSGNYCYPSNDKRGLLLLAEVECHSKIMLCASRCFSDDEVCIPLGPLEDCSSDGTKYTLLYNEYVVYDVAQVRSRFIVEVKFNM</sequence>
<dbReference type="InterPro" id="IPR036616">
    <property type="entry name" value="Poly(ADP-ribose)pol_reg_dom_sf"/>
</dbReference>
<evidence type="ECO:0000259" key="10">
    <source>
        <dbReference type="PROSITE" id="PS51059"/>
    </source>
</evidence>
<accession>A0A0D8XHA4</accession>
<dbReference type="AlphaFoldDB" id="A0A0D8XHA4"/>
<evidence type="ECO:0000256" key="2">
    <source>
        <dbReference type="ARBA" id="ARBA00022676"/>
    </source>
</evidence>
<dbReference type="Gene3D" id="1.20.142.10">
    <property type="entry name" value="Poly(ADP-ribose) polymerase, regulatory domain"/>
    <property type="match status" value="2"/>
</dbReference>
<organism evidence="13 14">
    <name type="scientific">Dictyocaulus viviparus</name>
    <name type="common">Bovine lungworm</name>
    <dbReference type="NCBI Taxonomy" id="29172"/>
    <lineage>
        <taxon>Eukaryota</taxon>
        <taxon>Metazoa</taxon>
        <taxon>Ecdysozoa</taxon>
        <taxon>Nematoda</taxon>
        <taxon>Chromadorea</taxon>
        <taxon>Rhabditida</taxon>
        <taxon>Rhabditina</taxon>
        <taxon>Rhabditomorpha</taxon>
        <taxon>Strongyloidea</taxon>
        <taxon>Metastrongylidae</taxon>
        <taxon>Dictyocaulus</taxon>
    </lineage>
</organism>
<evidence type="ECO:0000256" key="6">
    <source>
        <dbReference type="ARBA" id="ARBA00023242"/>
    </source>
</evidence>
<comment type="catalytic activity">
    <reaction evidence="8">
        <text>NAD(+) + (ADP-D-ribosyl)n-acceptor = nicotinamide + (ADP-D-ribosyl)n+1-acceptor + H(+).</text>
        <dbReference type="EC" id="2.4.2.30"/>
    </reaction>
</comment>
<keyword evidence="4" id="KW-0548">Nucleotidyltransferase</keyword>
<keyword evidence="5 9" id="KW-0520">NAD</keyword>
<dbReference type="PROSITE" id="PS51060">
    <property type="entry name" value="PARP_ALPHA_HD"/>
    <property type="match status" value="1"/>
</dbReference>
<dbReference type="CDD" id="cd01437">
    <property type="entry name" value="parp_like"/>
    <property type="match status" value="1"/>
</dbReference>
<protein>
    <recommendedName>
        <fullName evidence="9">Poly [ADP-ribose] polymerase</fullName>
        <shortName evidence="9">PARP</shortName>
        <ecNumber evidence="9">2.4.2.-</ecNumber>
    </recommendedName>
</protein>
<dbReference type="FunFam" id="2.20.140.10:FF:000001">
    <property type="entry name" value="Poly [ADP-ribose] polymerase"/>
    <property type="match status" value="1"/>
</dbReference>
<dbReference type="Pfam" id="PF00644">
    <property type="entry name" value="PARP"/>
    <property type="match status" value="2"/>
</dbReference>
<dbReference type="PROSITE" id="PS51059">
    <property type="entry name" value="PARP_CATALYTIC"/>
    <property type="match status" value="1"/>
</dbReference>
<evidence type="ECO:0000256" key="4">
    <source>
        <dbReference type="ARBA" id="ARBA00022695"/>
    </source>
</evidence>
<dbReference type="EMBL" id="KN716592">
    <property type="protein sequence ID" value="KJH43112.1"/>
    <property type="molecule type" value="Genomic_DNA"/>
</dbReference>
<dbReference type="InterPro" id="IPR050800">
    <property type="entry name" value="ARTD/PARP"/>
</dbReference>
<evidence type="ECO:0000313" key="13">
    <source>
        <dbReference type="EMBL" id="KJH43112.1"/>
    </source>
</evidence>
<dbReference type="PANTHER" id="PTHR10459:SF60">
    <property type="entry name" value="POLY [ADP-RIBOSE] POLYMERASE 2"/>
    <property type="match status" value="1"/>
</dbReference>
<keyword evidence="3 9" id="KW-0808">Transferase</keyword>
<name>A0A0D8XHA4_DICVI</name>
<reference evidence="13 14" key="1">
    <citation type="submission" date="2013-11" db="EMBL/GenBank/DDBJ databases">
        <title>Draft genome of the bovine lungworm Dictyocaulus viviparus.</title>
        <authorList>
            <person name="Mitreva M."/>
        </authorList>
    </citation>
    <scope>NUCLEOTIDE SEQUENCE [LARGE SCALE GENOMIC DNA]</scope>
    <source>
        <strain evidence="13 14">HannoverDv2000</strain>
    </source>
</reference>
<evidence type="ECO:0000259" key="11">
    <source>
        <dbReference type="PROSITE" id="PS51060"/>
    </source>
</evidence>
<dbReference type="GO" id="GO:0070212">
    <property type="term" value="P:protein poly-ADP-ribosylation"/>
    <property type="evidence" value="ECO:0007669"/>
    <property type="project" value="TreeGrafter"/>
</dbReference>
<dbReference type="GO" id="GO:0006302">
    <property type="term" value="P:double-strand break repair"/>
    <property type="evidence" value="ECO:0007669"/>
    <property type="project" value="TreeGrafter"/>
</dbReference>
<evidence type="ECO:0000256" key="5">
    <source>
        <dbReference type="ARBA" id="ARBA00023027"/>
    </source>
</evidence>
<dbReference type="InterPro" id="IPR004102">
    <property type="entry name" value="Poly(ADP-ribose)pol_reg_dom"/>
</dbReference>
<evidence type="ECO:0000256" key="8">
    <source>
        <dbReference type="ARBA" id="ARBA00033987"/>
    </source>
</evidence>
<dbReference type="PROSITE" id="PS51977">
    <property type="entry name" value="WGR"/>
    <property type="match status" value="1"/>
</dbReference>
<keyword evidence="2 9" id="KW-0328">Glycosyltransferase</keyword>
<dbReference type="STRING" id="29172.A0A0D8XHA4"/>
<dbReference type="PANTHER" id="PTHR10459">
    <property type="entry name" value="DNA LIGASE"/>
    <property type="match status" value="1"/>
</dbReference>
<feature type="domain" description="PARP catalytic" evidence="10">
    <location>
        <begin position="298"/>
        <end position="493"/>
    </location>
</feature>
<evidence type="ECO:0000256" key="7">
    <source>
        <dbReference type="ARBA" id="ARBA00024347"/>
    </source>
</evidence>
<dbReference type="InterPro" id="IPR012317">
    <property type="entry name" value="Poly(ADP-ribose)pol_cat_dom"/>
</dbReference>
<dbReference type="SUPFAM" id="SSF142921">
    <property type="entry name" value="WGR domain-like"/>
    <property type="match status" value="1"/>
</dbReference>
<reference evidence="14" key="2">
    <citation type="journal article" date="2016" name="Sci. Rep.">
        <title>Dictyocaulus viviparus genome, variome and transcriptome elucidate lungworm biology and support future intervention.</title>
        <authorList>
            <person name="McNulty S.N."/>
            <person name="Strube C."/>
            <person name="Rosa B.A."/>
            <person name="Martin J.C."/>
            <person name="Tyagi R."/>
            <person name="Choi Y.J."/>
            <person name="Wang Q."/>
            <person name="Hallsworth Pepin K."/>
            <person name="Zhang X."/>
            <person name="Ozersky P."/>
            <person name="Wilson R.K."/>
            <person name="Sternberg P.W."/>
            <person name="Gasser R.B."/>
            <person name="Mitreva M."/>
        </authorList>
    </citation>
    <scope>NUCLEOTIDE SEQUENCE [LARGE SCALE GENOMIC DNA]</scope>
    <source>
        <strain evidence="14">HannoverDv2000</strain>
    </source>
</reference>
<keyword evidence="6" id="KW-0539">Nucleus</keyword>
<feature type="domain" description="WGR" evidence="12">
    <location>
        <begin position="34"/>
        <end position="131"/>
    </location>
</feature>
<dbReference type="Pfam" id="PF05406">
    <property type="entry name" value="WGR"/>
    <property type="match status" value="1"/>
</dbReference>
<dbReference type="GO" id="GO:0005730">
    <property type="term" value="C:nucleolus"/>
    <property type="evidence" value="ECO:0007669"/>
    <property type="project" value="TreeGrafter"/>
</dbReference>
<evidence type="ECO:0000259" key="12">
    <source>
        <dbReference type="PROSITE" id="PS51977"/>
    </source>
</evidence>
<feature type="domain" description="PARP alpha-helical" evidence="11">
    <location>
        <begin position="154"/>
        <end position="288"/>
    </location>
</feature>
<dbReference type="Proteomes" id="UP000053766">
    <property type="component" value="Unassembled WGS sequence"/>
</dbReference>
<dbReference type="EC" id="2.4.2.-" evidence="9"/>
<dbReference type="Gene3D" id="2.20.140.10">
    <property type="entry name" value="WGR domain"/>
    <property type="match status" value="1"/>
</dbReference>
<evidence type="ECO:0000256" key="9">
    <source>
        <dbReference type="RuleBase" id="RU362114"/>
    </source>
</evidence>
<dbReference type="SUPFAM" id="SSF56399">
    <property type="entry name" value="ADP-ribosylation"/>
    <property type="match status" value="1"/>
</dbReference>
<comment type="subcellular location">
    <subcellularLocation>
        <location evidence="1">Nucleus</location>
    </subcellularLocation>
</comment>
<dbReference type="Gene3D" id="3.90.228.10">
    <property type="match status" value="1"/>
</dbReference>